<dbReference type="EC" id="2.1.1.-" evidence="8"/>
<name>A0A7X6L0F0_9NOCA</name>
<evidence type="ECO:0000256" key="2">
    <source>
        <dbReference type="ARBA" id="ARBA00022603"/>
    </source>
</evidence>
<evidence type="ECO:0000259" key="10">
    <source>
        <dbReference type="Pfam" id="PF01555"/>
    </source>
</evidence>
<dbReference type="Proteomes" id="UP000540698">
    <property type="component" value="Unassembled WGS sequence"/>
</dbReference>
<feature type="compositionally biased region" description="Basic residues" evidence="9">
    <location>
        <begin position="176"/>
        <end position="186"/>
    </location>
</feature>
<organism evidence="11 12">
    <name type="scientific">Nocardia gamkensis</name>
    <dbReference type="NCBI Taxonomy" id="352869"/>
    <lineage>
        <taxon>Bacteria</taxon>
        <taxon>Bacillati</taxon>
        <taxon>Actinomycetota</taxon>
        <taxon>Actinomycetes</taxon>
        <taxon>Mycobacteriales</taxon>
        <taxon>Nocardiaceae</taxon>
        <taxon>Nocardia</taxon>
    </lineage>
</organism>
<dbReference type="SUPFAM" id="SSF53335">
    <property type="entry name" value="S-adenosyl-L-methionine-dependent methyltransferases"/>
    <property type="match status" value="1"/>
</dbReference>
<evidence type="ECO:0000256" key="7">
    <source>
        <dbReference type="ARBA" id="ARBA00049120"/>
    </source>
</evidence>
<dbReference type="EMBL" id="JAAXOS010000002">
    <property type="protein sequence ID" value="NKY25542.1"/>
    <property type="molecule type" value="Genomic_DNA"/>
</dbReference>
<evidence type="ECO:0000256" key="9">
    <source>
        <dbReference type="SAM" id="MobiDB-lite"/>
    </source>
</evidence>
<gene>
    <name evidence="11" type="ORF">HGB38_04735</name>
</gene>
<keyword evidence="12" id="KW-1185">Reference proteome</keyword>
<evidence type="ECO:0000256" key="8">
    <source>
        <dbReference type="RuleBase" id="RU362026"/>
    </source>
</evidence>
<dbReference type="GO" id="GO:0003677">
    <property type="term" value="F:DNA binding"/>
    <property type="evidence" value="ECO:0007669"/>
    <property type="project" value="UniProtKB-KW"/>
</dbReference>
<sequence length="355" mass="39698">MKRHSHLRFIQGGQFERNHILVGDALDRLRQLPEEAIDQVLTSPPYFRLRNYGTDDQIGLETHVDQWVEQLAAVSAEVHRLLVPTGTYWLNLGDTYSFHHSQGTPRKSLLMAPERLALRLQRDGWIIRNKVIWAKTNPMPISVRDRLACTYEVIYVLAKQPTYFFDLDAIRQPHKTRSPKPYHMKRAREESWRGPNGDTATGLDSLKAAGLAGHPLGKNPGDVWQFATANHRGDHHAMFPMTLAMRAIQAGCPEARCTRCRQPWRRRVIRALGGVASRAALGPTCDCRAPCEPGIVADPFIGSGTTAVAAEELARDWLGIELNPAFAALANDRIAAERQKRQRGTEDTNPGALAA</sequence>
<evidence type="ECO:0000256" key="5">
    <source>
        <dbReference type="ARBA" id="ARBA00022747"/>
    </source>
</evidence>
<evidence type="ECO:0000256" key="3">
    <source>
        <dbReference type="ARBA" id="ARBA00022679"/>
    </source>
</evidence>
<dbReference type="GO" id="GO:0008170">
    <property type="term" value="F:N-methyltransferase activity"/>
    <property type="evidence" value="ECO:0007669"/>
    <property type="project" value="InterPro"/>
</dbReference>
<keyword evidence="6" id="KW-0238">DNA-binding</keyword>
<feature type="region of interest" description="Disordered" evidence="9">
    <location>
        <begin position="176"/>
        <end position="199"/>
    </location>
</feature>
<dbReference type="Gene3D" id="3.40.50.150">
    <property type="entry name" value="Vaccinia Virus protein VP39"/>
    <property type="match status" value="1"/>
</dbReference>
<dbReference type="InterPro" id="IPR029063">
    <property type="entry name" value="SAM-dependent_MTases_sf"/>
</dbReference>
<comment type="catalytic activity">
    <reaction evidence="7">
        <text>a 2'-deoxycytidine in DNA + S-adenosyl-L-methionine = an N(4)-methyl-2'-deoxycytidine in DNA + S-adenosyl-L-homocysteine + H(+)</text>
        <dbReference type="Rhea" id="RHEA:16857"/>
        <dbReference type="Rhea" id="RHEA-COMP:11369"/>
        <dbReference type="Rhea" id="RHEA-COMP:13674"/>
        <dbReference type="ChEBI" id="CHEBI:15378"/>
        <dbReference type="ChEBI" id="CHEBI:57856"/>
        <dbReference type="ChEBI" id="CHEBI:59789"/>
        <dbReference type="ChEBI" id="CHEBI:85452"/>
        <dbReference type="ChEBI" id="CHEBI:137933"/>
        <dbReference type="EC" id="2.1.1.113"/>
    </reaction>
</comment>
<keyword evidence="5" id="KW-0680">Restriction system</keyword>
<feature type="domain" description="DNA methylase N-4/N-6" evidence="10">
    <location>
        <begin position="37"/>
        <end position="331"/>
    </location>
</feature>
<comment type="caution">
    <text evidence="11">The sequence shown here is derived from an EMBL/GenBank/DDBJ whole genome shotgun (WGS) entry which is preliminary data.</text>
</comment>
<dbReference type="RefSeq" id="WP_062975852.1">
    <property type="nucleotide sequence ID" value="NZ_JAAXOS010000002.1"/>
</dbReference>
<dbReference type="GO" id="GO:0015667">
    <property type="term" value="F:site-specific DNA-methyltransferase (cytosine-N4-specific) activity"/>
    <property type="evidence" value="ECO:0007669"/>
    <property type="project" value="UniProtKB-EC"/>
</dbReference>
<evidence type="ECO:0000313" key="12">
    <source>
        <dbReference type="Proteomes" id="UP000540698"/>
    </source>
</evidence>
<dbReference type="GO" id="GO:0032259">
    <property type="term" value="P:methylation"/>
    <property type="evidence" value="ECO:0007669"/>
    <property type="project" value="UniProtKB-KW"/>
</dbReference>
<keyword evidence="3 11" id="KW-0808">Transferase</keyword>
<dbReference type="PRINTS" id="PR00508">
    <property type="entry name" value="S21N4MTFRASE"/>
</dbReference>
<keyword evidence="4" id="KW-0949">S-adenosyl-L-methionine</keyword>
<dbReference type="AlphaFoldDB" id="A0A7X6L0F0"/>
<dbReference type="InterPro" id="IPR001091">
    <property type="entry name" value="RM_Methyltransferase"/>
</dbReference>
<proteinExistence type="inferred from homology"/>
<evidence type="ECO:0000256" key="4">
    <source>
        <dbReference type="ARBA" id="ARBA00022691"/>
    </source>
</evidence>
<accession>A0A7X6L0F0</accession>
<comment type="similarity">
    <text evidence="1">Belongs to the N(4)/N(6)-methyltransferase family. N(4) subfamily.</text>
</comment>
<protein>
    <recommendedName>
        <fullName evidence="8">Methyltransferase</fullName>
        <ecNumber evidence="8">2.1.1.-</ecNumber>
    </recommendedName>
</protein>
<evidence type="ECO:0000256" key="1">
    <source>
        <dbReference type="ARBA" id="ARBA00010203"/>
    </source>
</evidence>
<dbReference type="InterPro" id="IPR017985">
    <property type="entry name" value="MeTrfase_CN4_CS"/>
</dbReference>
<reference evidence="11 12" key="1">
    <citation type="submission" date="2020-04" db="EMBL/GenBank/DDBJ databases">
        <title>MicrobeNet Type strains.</title>
        <authorList>
            <person name="Nicholson A.C."/>
        </authorList>
    </citation>
    <scope>NUCLEOTIDE SEQUENCE [LARGE SCALE GENOMIC DNA]</scope>
    <source>
        <strain evidence="11 12">DSM 44956</strain>
    </source>
</reference>
<dbReference type="InterPro" id="IPR002941">
    <property type="entry name" value="DNA_methylase_N4/N6"/>
</dbReference>
<dbReference type="GO" id="GO:0009307">
    <property type="term" value="P:DNA restriction-modification system"/>
    <property type="evidence" value="ECO:0007669"/>
    <property type="project" value="UniProtKB-KW"/>
</dbReference>
<keyword evidence="2 11" id="KW-0489">Methyltransferase</keyword>
<evidence type="ECO:0000313" key="11">
    <source>
        <dbReference type="EMBL" id="NKY25542.1"/>
    </source>
</evidence>
<dbReference type="Pfam" id="PF01555">
    <property type="entry name" value="N6_N4_Mtase"/>
    <property type="match status" value="1"/>
</dbReference>
<evidence type="ECO:0000256" key="6">
    <source>
        <dbReference type="ARBA" id="ARBA00023125"/>
    </source>
</evidence>
<dbReference type="PROSITE" id="PS00093">
    <property type="entry name" value="N4_MTASE"/>
    <property type="match status" value="1"/>
</dbReference>